<proteinExistence type="predicted"/>
<reference evidence="2" key="1">
    <citation type="submission" date="2021-04" db="EMBL/GenBank/DDBJ databases">
        <title>Complete genome sequence for Sulfitobacter sp. strain JK7-1.</title>
        <authorList>
            <person name="Park S.-J."/>
        </authorList>
    </citation>
    <scope>NUCLEOTIDE SEQUENCE</scope>
    <source>
        <strain evidence="2">JK7-1</strain>
    </source>
</reference>
<keyword evidence="3" id="KW-1185">Reference proteome</keyword>
<sequence>MSPRTAPIQFDLTTHYILSEAFFRVGLAMYPDTWSGLEQFAAPVSDIEAIKARKVALEDEYQRYTRQARALALLDSSGLDHAEFEKHMAQQENLANKALEARNNLHRIRGRYESKYIDDATWQRRLAVENRLCTAFARNELTLICGASCDVIWKNWSQEKDFYISFVFSLIYAPRSKSGRRKNTAHVRKDKFDIWYATQSDFSSDGIKRSKEDRIKSYFAAATKSHSAPPKKLAFTTELRDKFSPMSQREAARHWDSFAPDSWKVAGPKTRS</sequence>
<feature type="coiled-coil region" evidence="1">
    <location>
        <begin position="47"/>
        <end position="74"/>
    </location>
</feature>
<evidence type="ECO:0000313" key="3">
    <source>
        <dbReference type="Proteomes" id="UP000683291"/>
    </source>
</evidence>
<organism evidence="2 3">
    <name type="scientific">Sulfitobacter albidus</name>
    <dbReference type="NCBI Taxonomy" id="2829501"/>
    <lineage>
        <taxon>Bacteria</taxon>
        <taxon>Pseudomonadati</taxon>
        <taxon>Pseudomonadota</taxon>
        <taxon>Alphaproteobacteria</taxon>
        <taxon>Rhodobacterales</taxon>
        <taxon>Roseobacteraceae</taxon>
        <taxon>Sulfitobacter</taxon>
    </lineage>
</organism>
<gene>
    <name evidence="2" type="ORF">KDD17_04910</name>
</gene>
<keyword evidence="1" id="KW-0175">Coiled coil</keyword>
<protein>
    <submittedName>
        <fullName evidence="2">Uncharacterized protein</fullName>
    </submittedName>
</protein>
<dbReference type="EMBL" id="CP073581">
    <property type="protein sequence ID" value="QUJ77345.1"/>
    <property type="molecule type" value="Genomic_DNA"/>
</dbReference>
<dbReference type="AlphaFoldDB" id="A0A975PNI5"/>
<evidence type="ECO:0000313" key="2">
    <source>
        <dbReference type="EMBL" id="QUJ77345.1"/>
    </source>
</evidence>
<dbReference type="KEGG" id="sual:KDD17_04910"/>
<name>A0A975PNI5_9RHOB</name>
<accession>A0A975PNI5</accession>
<evidence type="ECO:0000256" key="1">
    <source>
        <dbReference type="SAM" id="Coils"/>
    </source>
</evidence>
<dbReference type="RefSeq" id="WP_212705541.1">
    <property type="nucleotide sequence ID" value="NZ_CP073581.1"/>
</dbReference>
<dbReference type="Proteomes" id="UP000683291">
    <property type="component" value="Chromosome 1"/>
</dbReference>